<feature type="signal peptide" evidence="3">
    <location>
        <begin position="1"/>
        <end position="21"/>
    </location>
</feature>
<dbReference type="Gene3D" id="3.90.780.10">
    <property type="entry name" value="5'-Nucleotidase, C-terminal domain"/>
    <property type="match status" value="1"/>
</dbReference>
<dbReference type="InterPro" id="IPR008334">
    <property type="entry name" value="5'-Nucleotdase_C"/>
</dbReference>
<gene>
    <name evidence="6" type="primary">yfkN_2</name>
    <name evidence="6" type="ORF">L21SP5_02828</name>
</gene>
<evidence type="ECO:0000259" key="4">
    <source>
        <dbReference type="Pfam" id="PF00149"/>
    </source>
</evidence>
<dbReference type="InterPro" id="IPR006179">
    <property type="entry name" value="5_nucleotidase/apyrase"/>
</dbReference>
<dbReference type="KEGG" id="blq:L21SP5_02828"/>
<organism evidence="6 7">
    <name type="scientific">Salinivirga cyanobacteriivorans</name>
    <dbReference type="NCBI Taxonomy" id="1307839"/>
    <lineage>
        <taxon>Bacteria</taxon>
        <taxon>Pseudomonadati</taxon>
        <taxon>Bacteroidota</taxon>
        <taxon>Bacteroidia</taxon>
        <taxon>Bacteroidales</taxon>
        <taxon>Salinivirgaceae</taxon>
        <taxon>Salinivirga</taxon>
    </lineage>
</organism>
<reference evidence="6 7" key="1">
    <citation type="submission" date="2015-11" db="EMBL/GenBank/DDBJ databases">
        <title>Description and complete genome sequence of a novel strain predominating in hypersaline microbial mats and representing a new family of the Bacteriodetes phylum.</title>
        <authorList>
            <person name="Spring S."/>
            <person name="Bunk B."/>
            <person name="Sproer C."/>
            <person name="Klenk H.-P."/>
        </authorList>
    </citation>
    <scope>NUCLEOTIDE SEQUENCE [LARGE SCALE GENOMIC DNA]</scope>
    <source>
        <strain evidence="6 7">L21-Spi-D4</strain>
    </source>
</reference>
<dbReference type="SUPFAM" id="SSF56300">
    <property type="entry name" value="Metallo-dependent phosphatases"/>
    <property type="match status" value="1"/>
</dbReference>
<dbReference type="InterPro" id="IPR029052">
    <property type="entry name" value="Metallo-depent_PP-like"/>
</dbReference>
<protein>
    <submittedName>
        <fullName evidence="6">Trifunctional nucleotide phosphoesterase protein YfkN</fullName>
    </submittedName>
</protein>
<dbReference type="Pfam" id="PF02872">
    <property type="entry name" value="5_nucleotid_C"/>
    <property type="match status" value="1"/>
</dbReference>
<sequence length="481" mass="54896" precursor="true">MHYRFLILLFLLALLGCQSSTREKHVNETYPDVTIFFVNDVHAQLDNFAKVKHLVDEVREKNDVILACSGDIFSGNPVVDQYKDRGMPIIDIMNKVGFDVMTLGNHEFDYGADVLKRRIEQSEFQWVCANVDMKSFGIPQPESYYTINVGNIDIAFLGLIETRGKQGEVIPSTHPWRVKTFEFQRAKDVLDGYENLKQQKDIEVLIALSHLGSNGNENVIGDFQVANQFPYFDLILGGHSHQRIDTTINNVPVFQAGSYLRYLGKIQLSFDDEKITDVTYEEIDLSTVNEYDKDIKKLVDEYKAEMDSYLNEELGFTAAFHSKRATGSLMAEAMRVKTQTDLVFQNTGGVRSTIDKGKITRREVFEVDPFFNGMVKYERTVGRIEEFLEQSESGFYYSGVIIKQEKGDVELYDSAHNLLNNNKVLTVGINDYVAAVHDIFFGNDGKFLDYTSSDAIIYYISNSTQAIDFTANHNYFRYDVP</sequence>
<dbReference type="PANTHER" id="PTHR11575:SF24">
    <property type="entry name" value="5'-NUCLEOTIDASE"/>
    <property type="match status" value="1"/>
</dbReference>
<evidence type="ECO:0000313" key="7">
    <source>
        <dbReference type="Proteomes" id="UP000064893"/>
    </source>
</evidence>
<evidence type="ECO:0000256" key="3">
    <source>
        <dbReference type="RuleBase" id="RU362119"/>
    </source>
</evidence>
<dbReference type="STRING" id="1307839.L21SP5_02828"/>
<feature type="domain" description="5'-Nucleotidase C-terminal" evidence="5">
    <location>
        <begin position="322"/>
        <end position="402"/>
    </location>
</feature>
<dbReference type="GO" id="GO:0046872">
    <property type="term" value="F:metal ion binding"/>
    <property type="evidence" value="ECO:0007669"/>
    <property type="project" value="InterPro"/>
</dbReference>
<feature type="chain" id="PRO_5006519720" evidence="3">
    <location>
        <begin position="22"/>
        <end position="481"/>
    </location>
</feature>
<keyword evidence="2 3" id="KW-0732">Signal</keyword>
<dbReference type="SUPFAM" id="SSF55816">
    <property type="entry name" value="5'-nucleotidase (syn. UDP-sugar hydrolase), C-terminal domain"/>
    <property type="match status" value="1"/>
</dbReference>
<dbReference type="Gene3D" id="3.60.21.10">
    <property type="match status" value="1"/>
</dbReference>
<dbReference type="InterPro" id="IPR036907">
    <property type="entry name" value="5'-Nucleotdase_C_sf"/>
</dbReference>
<dbReference type="GO" id="GO:0016788">
    <property type="term" value="F:hydrolase activity, acting on ester bonds"/>
    <property type="evidence" value="ECO:0007669"/>
    <property type="project" value="InterPro"/>
</dbReference>
<keyword evidence="3" id="KW-0547">Nucleotide-binding</keyword>
<evidence type="ECO:0000256" key="2">
    <source>
        <dbReference type="ARBA" id="ARBA00022729"/>
    </source>
</evidence>
<dbReference type="AlphaFoldDB" id="A0A0S2I2G3"/>
<feature type="domain" description="Calcineurin-like phosphoesterase" evidence="4">
    <location>
        <begin position="34"/>
        <end position="242"/>
    </location>
</feature>
<comment type="similarity">
    <text evidence="1 3">Belongs to the 5'-nucleotidase family.</text>
</comment>
<evidence type="ECO:0000256" key="1">
    <source>
        <dbReference type="ARBA" id="ARBA00006654"/>
    </source>
</evidence>
<proteinExistence type="inferred from homology"/>
<dbReference type="PRINTS" id="PR01607">
    <property type="entry name" value="APYRASEFAMLY"/>
</dbReference>
<dbReference type="CDD" id="cd00845">
    <property type="entry name" value="MPP_UshA_N_like"/>
    <property type="match status" value="1"/>
</dbReference>
<dbReference type="PANTHER" id="PTHR11575">
    <property type="entry name" value="5'-NUCLEOTIDASE-RELATED"/>
    <property type="match status" value="1"/>
</dbReference>
<dbReference type="Proteomes" id="UP000064893">
    <property type="component" value="Chromosome"/>
</dbReference>
<dbReference type="GO" id="GO:0000166">
    <property type="term" value="F:nucleotide binding"/>
    <property type="evidence" value="ECO:0007669"/>
    <property type="project" value="UniProtKB-KW"/>
</dbReference>
<dbReference type="InterPro" id="IPR006146">
    <property type="entry name" value="5'-Nucleotdase_CS"/>
</dbReference>
<dbReference type="InterPro" id="IPR004843">
    <property type="entry name" value="Calcineurin-like_PHP"/>
</dbReference>
<dbReference type="EMBL" id="CP013118">
    <property type="protein sequence ID" value="ALO16448.1"/>
    <property type="molecule type" value="Genomic_DNA"/>
</dbReference>
<evidence type="ECO:0000259" key="5">
    <source>
        <dbReference type="Pfam" id="PF02872"/>
    </source>
</evidence>
<accession>A0A0S2I2G3</accession>
<dbReference type="RefSeq" id="WP_057953818.1">
    <property type="nucleotide sequence ID" value="NZ_CP013118.1"/>
</dbReference>
<dbReference type="Pfam" id="PF00149">
    <property type="entry name" value="Metallophos"/>
    <property type="match status" value="1"/>
</dbReference>
<dbReference type="OrthoDB" id="9801679at2"/>
<name>A0A0S2I2G3_9BACT</name>
<keyword evidence="3" id="KW-0378">Hydrolase</keyword>
<dbReference type="PROSITE" id="PS00786">
    <property type="entry name" value="5_NUCLEOTIDASE_2"/>
    <property type="match status" value="1"/>
</dbReference>
<evidence type="ECO:0000313" key="6">
    <source>
        <dbReference type="EMBL" id="ALO16448.1"/>
    </source>
</evidence>
<dbReference type="GO" id="GO:0030288">
    <property type="term" value="C:outer membrane-bounded periplasmic space"/>
    <property type="evidence" value="ECO:0007669"/>
    <property type="project" value="TreeGrafter"/>
</dbReference>
<dbReference type="PROSITE" id="PS51257">
    <property type="entry name" value="PROKAR_LIPOPROTEIN"/>
    <property type="match status" value="1"/>
</dbReference>
<dbReference type="PATRIC" id="fig|1307839.3.peg.2971"/>
<dbReference type="GO" id="GO:0009166">
    <property type="term" value="P:nucleotide catabolic process"/>
    <property type="evidence" value="ECO:0007669"/>
    <property type="project" value="InterPro"/>
</dbReference>
<keyword evidence="7" id="KW-1185">Reference proteome</keyword>